<comment type="caution">
    <text evidence="2">The sequence shown here is derived from an EMBL/GenBank/DDBJ whole genome shotgun (WGS) entry which is preliminary data.</text>
</comment>
<evidence type="ECO:0000313" key="2">
    <source>
        <dbReference type="EMBL" id="GMN68290.1"/>
    </source>
</evidence>
<sequence length="111" mass="13283">MEVLPYSGERGTNKKPYYSQRRNKRNVWKREGDTTVKPERNDNRKERLCKFWASGNCVKVQEGDTLYIIMKEYGDPDVLENNPHIIGVEYLIPRLLIKVVDYRKLKEFLKY</sequence>
<accession>A0AA88E8K9</accession>
<evidence type="ECO:0008006" key="4">
    <source>
        <dbReference type="Google" id="ProtNLM"/>
    </source>
</evidence>
<proteinExistence type="predicted"/>
<name>A0AA88E8K9_FICCA</name>
<reference evidence="2" key="1">
    <citation type="submission" date="2023-07" db="EMBL/GenBank/DDBJ databases">
        <title>draft genome sequence of fig (Ficus carica).</title>
        <authorList>
            <person name="Takahashi T."/>
            <person name="Nishimura K."/>
        </authorList>
    </citation>
    <scope>NUCLEOTIDE SEQUENCE</scope>
</reference>
<dbReference type="AlphaFoldDB" id="A0AA88E8K9"/>
<evidence type="ECO:0000256" key="1">
    <source>
        <dbReference type="SAM" id="MobiDB-lite"/>
    </source>
</evidence>
<dbReference type="EMBL" id="BTGU01000587">
    <property type="protein sequence ID" value="GMN68290.1"/>
    <property type="molecule type" value="Genomic_DNA"/>
</dbReference>
<evidence type="ECO:0000313" key="3">
    <source>
        <dbReference type="Proteomes" id="UP001187192"/>
    </source>
</evidence>
<keyword evidence="3" id="KW-1185">Reference proteome</keyword>
<organism evidence="2 3">
    <name type="scientific">Ficus carica</name>
    <name type="common">Common fig</name>
    <dbReference type="NCBI Taxonomy" id="3494"/>
    <lineage>
        <taxon>Eukaryota</taxon>
        <taxon>Viridiplantae</taxon>
        <taxon>Streptophyta</taxon>
        <taxon>Embryophyta</taxon>
        <taxon>Tracheophyta</taxon>
        <taxon>Spermatophyta</taxon>
        <taxon>Magnoliopsida</taxon>
        <taxon>eudicotyledons</taxon>
        <taxon>Gunneridae</taxon>
        <taxon>Pentapetalae</taxon>
        <taxon>rosids</taxon>
        <taxon>fabids</taxon>
        <taxon>Rosales</taxon>
        <taxon>Moraceae</taxon>
        <taxon>Ficeae</taxon>
        <taxon>Ficus</taxon>
    </lineage>
</organism>
<protein>
    <recommendedName>
        <fullName evidence="4">LysM domain-containing protein</fullName>
    </recommendedName>
</protein>
<gene>
    <name evidence="2" type="ORF">TIFTF001_037344</name>
</gene>
<feature type="region of interest" description="Disordered" evidence="1">
    <location>
        <begin position="1"/>
        <end position="24"/>
    </location>
</feature>
<dbReference type="Proteomes" id="UP001187192">
    <property type="component" value="Unassembled WGS sequence"/>
</dbReference>